<proteinExistence type="predicted"/>
<dbReference type="OrthoDB" id="5915572at2759"/>
<evidence type="ECO:0000313" key="3">
    <source>
        <dbReference type="EMBL" id="KRX26596.1"/>
    </source>
</evidence>
<keyword evidence="1" id="KW-0206">Cytoskeleton</keyword>
<evidence type="ECO:0000259" key="2">
    <source>
        <dbReference type="PROSITE" id="PS50202"/>
    </source>
</evidence>
<dbReference type="Proteomes" id="UP000054630">
    <property type="component" value="Unassembled WGS sequence"/>
</dbReference>
<protein>
    <recommendedName>
        <fullName evidence="1">Major sperm protein</fullName>
    </recommendedName>
</protein>
<reference evidence="3 4" key="1">
    <citation type="submission" date="2015-01" db="EMBL/GenBank/DDBJ databases">
        <title>Evolution of Trichinella species and genotypes.</title>
        <authorList>
            <person name="Korhonen P.K."/>
            <person name="Edoardo P."/>
            <person name="Giuseppe L.R."/>
            <person name="Gasser R.B."/>
        </authorList>
    </citation>
    <scope>NUCLEOTIDE SEQUENCE [LARGE SCALE GENOMIC DNA]</scope>
    <source>
        <strain evidence="3">ISS37</strain>
    </source>
</reference>
<dbReference type="EMBL" id="JYDL01000006">
    <property type="protein sequence ID" value="KRX26596.1"/>
    <property type="molecule type" value="Genomic_DNA"/>
</dbReference>
<dbReference type="AlphaFoldDB" id="A0A0V0SIL1"/>
<sequence>MDEYNERKILSEVKLSVKGVLIVPSYKRDRYTEIQLDNRSNYKVAYKFCSPRPNQLSIIPPYGIVEANATKAVNVKLRKLIQPAWIPSDDIMSIHFAVVPHGITVENASHFWKYPPKITVRHTLQVYYSPDIEDELPDEEKYKDGEELNKMMMENDRFW</sequence>
<dbReference type="InterPro" id="IPR008962">
    <property type="entry name" value="PapD-like_sf"/>
</dbReference>
<organism evidence="3 4">
    <name type="scientific">Trichinella nelsoni</name>
    <dbReference type="NCBI Taxonomy" id="6336"/>
    <lineage>
        <taxon>Eukaryota</taxon>
        <taxon>Metazoa</taxon>
        <taxon>Ecdysozoa</taxon>
        <taxon>Nematoda</taxon>
        <taxon>Enoplea</taxon>
        <taxon>Dorylaimia</taxon>
        <taxon>Trichinellida</taxon>
        <taxon>Trichinellidae</taxon>
        <taxon>Trichinella</taxon>
    </lineage>
</organism>
<dbReference type="InterPro" id="IPR013783">
    <property type="entry name" value="Ig-like_fold"/>
</dbReference>
<dbReference type="Pfam" id="PF00635">
    <property type="entry name" value="Motile_Sperm"/>
    <property type="match status" value="1"/>
</dbReference>
<evidence type="ECO:0000313" key="4">
    <source>
        <dbReference type="Proteomes" id="UP000054630"/>
    </source>
</evidence>
<feature type="domain" description="MSP" evidence="2">
    <location>
        <begin position="1"/>
        <end position="129"/>
    </location>
</feature>
<gene>
    <name evidence="3" type="ORF">T07_11614</name>
</gene>
<dbReference type="PROSITE" id="PS50202">
    <property type="entry name" value="MSP"/>
    <property type="match status" value="1"/>
</dbReference>
<keyword evidence="1" id="KW-0963">Cytoplasm</keyword>
<dbReference type="SUPFAM" id="SSF49354">
    <property type="entry name" value="PapD-like"/>
    <property type="match status" value="1"/>
</dbReference>
<comment type="caution">
    <text evidence="3">The sequence shown here is derived from an EMBL/GenBank/DDBJ whole genome shotgun (WGS) entry which is preliminary data.</text>
</comment>
<evidence type="ECO:0000256" key="1">
    <source>
        <dbReference type="RuleBase" id="RU003425"/>
    </source>
</evidence>
<accession>A0A0V0SIL1</accession>
<dbReference type="Gene3D" id="2.60.40.10">
    <property type="entry name" value="Immunoglobulins"/>
    <property type="match status" value="1"/>
</dbReference>
<name>A0A0V0SIL1_9BILA</name>
<comment type="function">
    <text evidence="1">Central component in molecular interactions underlying sperm crawling. Forms an extensive filament system that extends from sperm villipoda, along the leading edge of the pseudopod.</text>
</comment>
<dbReference type="InterPro" id="IPR000535">
    <property type="entry name" value="MSP_dom"/>
</dbReference>
<keyword evidence="4" id="KW-1185">Reference proteome</keyword>